<comment type="caution">
    <text evidence="2">The sequence shown here is derived from an EMBL/GenBank/DDBJ whole genome shotgun (WGS) entry which is preliminary data.</text>
</comment>
<accession>A0A3S0TR88</accession>
<dbReference type="AlphaFoldDB" id="A0A3S0TR88"/>
<dbReference type="EMBL" id="RYZZ01000043">
    <property type="protein sequence ID" value="RUQ25206.1"/>
    <property type="molecule type" value="Genomic_DNA"/>
</dbReference>
<feature type="transmembrane region" description="Helical" evidence="1">
    <location>
        <begin position="6"/>
        <end position="25"/>
    </location>
</feature>
<keyword evidence="1" id="KW-0812">Transmembrane</keyword>
<evidence type="ECO:0000256" key="1">
    <source>
        <dbReference type="SAM" id="Phobius"/>
    </source>
</evidence>
<keyword evidence="1" id="KW-0472">Membrane</keyword>
<gene>
    <name evidence="2" type="ORF">ELQ35_20585</name>
</gene>
<proteinExistence type="predicted"/>
<keyword evidence="1" id="KW-1133">Transmembrane helix</keyword>
<sequence>MITTLLGILGILATINLLFSFLFIISYSAGKGLYKWLVMDMDFLEFLYTPFLGPTLYVAMRLYERFNWFVVRIVIFFYAVLLLVLLIVFFYLFGTLG</sequence>
<feature type="transmembrane region" description="Helical" evidence="1">
    <location>
        <begin position="69"/>
        <end position="93"/>
    </location>
</feature>
<dbReference type="OrthoDB" id="2940878at2"/>
<evidence type="ECO:0000313" key="3">
    <source>
        <dbReference type="Proteomes" id="UP000267430"/>
    </source>
</evidence>
<organism evidence="2 3">
    <name type="scientific">Peribacillus cavernae</name>
    <dbReference type="NCBI Taxonomy" id="1674310"/>
    <lineage>
        <taxon>Bacteria</taxon>
        <taxon>Bacillati</taxon>
        <taxon>Bacillota</taxon>
        <taxon>Bacilli</taxon>
        <taxon>Bacillales</taxon>
        <taxon>Bacillaceae</taxon>
        <taxon>Peribacillus</taxon>
    </lineage>
</organism>
<name>A0A3S0TR88_9BACI</name>
<dbReference type="Proteomes" id="UP000267430">
    <property type="component" value="Unassembled WGS sequence"/>
</dbReference>
<feature type="transmembrane region" description="Helical" evidence="1">
    <location>
        <begin position="46"/>
        <end position="63"/>
    </location>
</feature>
<protein>
    <submittedName>
        <fullName evidence="2">Uncharacterized protein</fullName>
    </submittedName>
</protein>
<reference evidence="2 3" key="1">
    <citation type="submission" date="2018-12" db="EMBL/GenBank/DDBJ databases">
        <title>Bacillus chawlae sp. nov., Bacillus glennii sp. nov., and Bacillus saganii sp. nov. Isolated from the Vehicle Assembly Building at Kennedy Space Center where the Viking Spacecraft were Assembled.</title>
        <authorList>
            <person name="Seuylemezian A."/>
            <person name="Vaishampayan P."/>
        </authorList>
    </citation>
    <scope>NUCLEOTIDE SEQUENCE [LARGE SCALE GENOMIC DNA]</scope>
    <source>
        <strain evidence="2 3">L5</strain>
    </source>
</reference>
<evidence type="ECO:0000313" key="2">
    <source>
        <dbReference type="EMBL" id="RUQ25206.1"/>
    </source>
</evidence>
<keyword evidence="3" id="KW-1185">Reference proteome</keyword>